<accession>A0A0A7UWS1</accession>
<evidence type="ECO:0000313" key="1">
    <source>
        <dbReference type="EMBL" id="AJA90716.1"/>
    </source>
</evidence>
<gene>
    <name evidence="1" type="ORF">OY14_04510</name>
</gene>
<dbReference type="KEGG" id="bchi:OY14_04510"/>
<geneLocation type="plasmid" evidence="1 2">
    <name>lp54</name>
</geneLocation>
<dbReference type="AlphaFoldDB" id="A0A0A7UWS1"/>
<sequence>MRIVLFICFLIWLFGCSSFDRHNKDSLSDKKRVSKYNKEYYKKNREKLKLRARERYRRNKKN</sequence>
<protein>
    <recommendedName>
        <fullName evidence="3">Lipoprotein</fullName>
    </recommendedName>
</protein>
<evidence type="ECO:0008006" key="3">
    <source>
        <dbReference type="Google" id="ProtNLM"/>
    </source>
</evidence>
<keyword evidence="2" id="KW-1185">Reference proteome</keyword>
<dbReference type="HOGENOM" id="CLU_2895080_0_0_12"/>
<dbReference type="EMBL" id="CP009912">
    <property type="protein sequence ID" value="AJA90716.1"/>
    <property type="molecule type" value="Genomic_DNA"/>
</dbReference>
<name>A0A0A7UWS1_9SPIR</name>
<dbReference type="Proteomes" id="UP000030940">
    <property type="component" value="Plasmid lp54"/>
</dbReference>
<keyword evidence="1" id="KW-0614">Plasmid</keyword>
<reference evidence="1 2" key="1">
    <citation type="journal article" date="2015" name="Genome Announc.">
        <title>Genome Sequence of Borrelia chilensis VA1, a South American Member of the Lyme Borreliosis Group.</title>
        <authorList>
            <person name="Huang W."/>
            <person name="Ojaimi C."/>
            <person name="Fallon J.T."/>
            <person name="Travisany D."/>
            <person name="Maass A."/>
            <person name="Ivanova L."/>
            <person name="Tomova A."/>
            <person name="Gonzalez-Acuna D."/>
            <person name="Godfrey H.P."/>
            <person name="Cabello F.C."/>
        </authorList>
    </citation>
    <scope>NUCLEOTIDE SEQUENCE [LARGE SCALE GENOMIC DNA]</scope>
    <source>
        <strain evidence="1 2">VA1</strain>
        <plasmid evidence="1">lp54</plasmid>
    </source>
</reference>
<dbReference type="PROSITE" id="PS51257">
    <property type="entry name" value="PROKAR_LIPOPROTEIN"/>
    <property type="match status" value="1"/>
</dbReference>
<proteinExistence type="predicted"/>
<organism evidence="1 2">
    <name type="scientific">Borreliella chilensis</name>
    <dbReference type="NCBI Taxonomy" id="1245910"/>
    <lineage>
        <taxon>Bacteria</taxon>
        <taxon>Pseudomonadati</taxon>
        <taxon>Spirochaetota</taxon>
        <taxon>Spirochaetia</taxon>
        <taxon>Spirochaetales</taxon>
        <taxon>Borreliaceae</taxon>
        <taxon>Borreliella</taxon>
    </lineage>
</organism>
<evidence type="ECO:0000313" key="2">
    <source>
        <dbReference type="Proteomes" id="UP000030940"/>
    </source>
</evidence>